<dbReference type="InterPro" id="IPR011234">
    <property type="entry name" value="Fumarylacetoacetase-like_C"/>
</dbReference>
<keyword evidence="3" id="KW-0378">Hydrolase</keyword>
<dbReference type="STRING" id="83401.SAMN05421742_11066"/>
<dbReference type="RefSeq" id="WP_092621062.1">
    <property type="nucleotide sequence ID" value="NZ_FNCV01000010.1"/>
</dbReference>
<dbReference type="GO" id="GO:0018773">
    <property type="term" value="F:acetylpyruvate hydrolase activity"/>
    <property type="evidence" value="ECO:0007669"/>
    <property type="project" value="TreeGrafter"/>
</dbReference>
<accession>A0A1G8EKD6</accession>
<dbReference type="PANTHER" id="PTHR11820:SF90">
    <property type="entry name" value="FLUTATHIONE S-TRANSFERASE"/>
    <property type="match status" value="1"/>
</dbReference>
<feature type="domain" description="Fumarylacetoacetase-like C-terminal" evidence="2">
    <location>
        <begin position="28"/>
        <end position="230"/>
    </location>
</feature>
<dbReference type="AlphaFoldDB" id="A0A1G8EKD6"/>
<organism evidence="3 4">
    <name type="scientific">Roseospirillum parvum</name>
    <dbReference type="NCBI Taxonomy" id="83401"/>
    <lineage>
        <taxon>Bacteria</taxon>
        <taxon>Pseudomonadati</taxon>
        <taxon>Pseudomonadota</taxon>
        <taxon>Alphaproteobacteria</taxon>
        <taxon>Rhodospirillales</taxon>
        <taxon>Rhodospirillaceae</taxon>
        <taxon>Roseospirillum</taxon>
    </lineage>
</organism>
<dbReference type="GO" id="GO:0046872">
    <property type="term" value="F:metal ion binding"/>
    <property type="evidence" value="ECO:0007669"/>
    <property type="project" value="UniProtKB-KW"/>
</dbReference>
<keyword evidence="4" id="KW-1185">Reference proteome</keyword>
<protein>
    <submittedName>
        <fullName evidence="3">Fumarylpyruvate hydrolase</fullName>
    </submittedName>
</protein>
<sequence length="232" mass="24510">MSRFVFSPVLPPSLAVAGREERFPLRRVFCVGRNYADHAREMGGDPGREPPFFFTKPADAVSPGEPGRPLVLPYPPATRDLHPEVELVVALKAGGQDLAPTAAADLVFGHAVGLDMTRRDLQAQAKAKGQPWDMAKGFDASAPIGPLLPSPGHPLGGGPIRLTVDGEVRQQGDIADLIWPVAELIANLSTLVRLAPGDLIFTGTPAGVAAVERGQTLIAQAADLPTLTVRLD</sequence>
<keyword evidence="3" id="KW-0670">Pyruvate</keyword>
<dbReference type="SUPFAM" id="SSF56529">
    <property type="entry name" value="FAH"/>
    <property type="match status" value="1"/>
</dbReference>
<evidence type="ECO:0000313" key="3">
    <source>
        <dbReference type="EMBL" id="SDH70242.1"/>
    </source>
</evidence>
<dbReference type="Pfam" id="PF01557">
    <property type="entry name" value="FAA_hydrolase"/>
    <property type="match status" value="1"/>
</dbReference>
<dbReference type="EMBL" id="FNCV01000010">
    <property type="protein sequence ID" value="SDH70242.1"/>
    <property type="molecule type" value="Genomic_DNA"/>
</dbReference>
<evidence type="ECO:0000313" key="4">
    <source>
        <dbReference type="Proteomes" id="UP000217076"/>
    </source>
</evidence>
<dbReference type="Gene3D" id="3.90.850.10">
    <property type="entry name" value="Fumarylacetoacetase-like, C-terminal domain"/>
    <property type="match status" value="1"/>
</dbReference>
<dbReference type="PANTHER" id="PTHR11820">
    <property type="entry name" value="ACYLPYRUVASE"/>
    <property type="match status" value="1"/>
</dbReference>
<evidence type="ECO:0000259" key="2">
    <source>
        <dbReference type="Pfam" id="PF01557"/>
    </source>
</evidence>
<keyword evidence="1" id="KW-0479">Metal-binding</keyword>
<reference evidence="4" key="1">
    <citation type="submission" date="2016-10" db="EMBL/GenBank/DDBJ databases">
        <authorList>
            <person name="Varghese N."/>
            <person name="Submissions S."/>
        </authorList>
    </citation>
    <scope>NUCLEOTIDE SEQUENCE [LARGE SCALE GENOMIC DNA]</scope>
    <source>
        <strain evidence="4">930I</strain>
    </source>
</reference>
<proteinExistence type="predicted"/>
<evidence type="ECO:0000256" key="1">
    <source>
        <dbReference type="ARBA" id="ARBA00022723"/>
    </source>
</evidence>
<dbReference type="Proteomes" id="UP000217076">
    <property type="component" value="Unassembled WGS sequence"/>
</dbReference>
<dbReference type="OrthoDB" id="5197601at2"/>
<name>A0A1G8EKD6_9PROT</name>
<gene>
    <name evidence="3" type="ORF">SAMN05421742_11066</name>
</gene>
<dbReference type="InterPro" id="IPR036663">
    <property type="entry name" value="Fumarylacetoacetase_C_sf"/>
</dbReference>